<proteinExistence type="predicted"/>
<feature type="transmembrane region" description="Helical" evidence="1">
    <location>
        <begin position="95"/>
        <end position="115"/>
    </location>
</feature>
<keyword evidence="1" id="KW-1133">Transmembrane helix</keyword>
<keyword evidence="5" id="KW-1185">Reference proteome</keyword>
<dbReference type="EMBL" id="CAKC01000001">
    <property type="protein sequence ID" value="CCI86126.1"/>
    <property type="molecule type" value="Genomic_DNA"/>
</dbReference>
<comment type="caution">
    <text evidence="2">The sequence shown here is derived from an EMBL/GenBank/DDBJ whole genome shotgun (WGS) entry which is preliminary data.</text>
</comment>
<feature type="transmembrane region" description="Helical" evidence="1">
    <location>
        <begin position="190"/>
        <end position="210"/>
    </location>
</feature>
<dbReference type="InterPro" id="IPR018580">
    <property type="entry name" value="Uncharacterised_YfhO"/>
</dbReference>
<feature type="transmembrane region" description="Helical" evidence="1">
    <location>
        <begin position="62"/>
        <end position="86"/>
    </location>
</feature>
<reference evidence="2 4" key="1">
    <citation type="submission" date="2012-06" db="EMBL/GenBank/DDBJ databases">
        <title>Draft genome sequence of Lactobacillus gigeriorum CRBIP 24.85T, isolated from chicken crop.</title>
        <authorList>
            <person name="Cousin S."/>
            <person name="Ma L."/>
            <person name="Creno S."/>
            <person name="Clermont D."/>
            <person name="Loux V."/>
            <person name="Bizet C."/>
            <person name="Bouchier C."/>
        </authorList>
    </citation>
    <scope>NUCLEOTIDE SEQUENCE [LARGE SCALE GENOMIC DNA]</scope>
    <source>
        <strain evidence="4">CRBIP 24.85T</strain>
        <strain evidence="2">Type strain: CRBIP 24.85</strain>
    </source>
</reference>
<sequence>MTVDLGQQYIDFLAYFQQNALSHPLRLIYSFSNGLGGSMIGTNAYYLASPFNLLLLLFPQKYLVLGVLVIIALKIGTAGASSFYYWQKKFKLSGAYLLAAACAYALCGFVVANYLNLMWLDSVILLPLLLDQIDHLFQDKKSHLILITFLCWLSNFYTGYMVLLFGFCYFIKELFLKDLGKKRTALAIRYFKLSIFGSLLCSFVLLPTFFELIGGKASSQSIWNFKWQFPLYQAALKLMVGSYNYHEMEAGMPNIFIPMSLLLGGIAFFLSNFSKKQKVANGILLVFLILSLSFNPLVLIWHMGQFPIWYPGRFSFILSFFLLELSLFFLEKGVLSNFGKIFLMLIAILLGIFWFLNQHHVAFINPTSLIISLLFLLSALLFTLLVHNNHGLAEHYLLLTVIVEITCNLFLSLNNITFQNNTDYLNFSNNLHDVTTSLTNDFSRIEKTFSRSDDDPFTANYHGISVFNSISNQKVTTLLSNLGYLHNSNSVTNNGGTPITDAILGIKYYLEPNYAHDRIKPELKMQFNNLNNRIDLENYLIHKEYSQLLLLKNPSATPLIYLTQGSLQVPDFDPANPLTNQQLLLNQITDTNLPVIASTFLPNPEGTGVDHQSKSIMAFHKQQNATISRIRFTINIPNDNDFYLQLPAGINTDSASLFINNRQINLDDRDVQAHLINLASHQRGTQMIISFVMHHETIDLSELKLWQIDIRALNQRLADFNSQQPKIHQLGDLSLISNPFVTKSAVNLASSIPYSKNWLIYDLKQNKLLTIFPAYHAFLGTNLQEGKHQLLLIYLPFTFLIGILASLFTLLFIKLHNRVD</sequence>
<reference evidence="3 5" key="2">
    <citation type="journal article" date="2015" name="Genome Announc.">
        <title>Expanding the biotechnology potential of lactobacilli through comparative genomics of 213 strains and associated genera.</title>
        <authorList>
            <person name="Sun Z."/>
            <person name="Harris H.M."/>
            <person name="McCann A."/>
            <person name="Guo C."/>
            <person name="Argimon S."/>
            <person name="Zhang W."/>
            <person name="Yang X."/>
            <person name="Jeffery I.B."/>
            <person name="Cooney J.C."/>
            <person name="Kagawa T.F."/>
            <person name="Liu W."/>
            <person name="Song Y."/>
            <person name="Salvetti E."/>
            <person name="Wrobel A."/>
            <person name="Rasinkangas P."/>
            <person name="Parkhill J."/>
            <person name="Rea M.C."/>
            <person name="O'Sullivan O."/>
            <person name="Ritari J."/>
            <person name="Douillard F.P."/>
            <person name="Paul Ross R."/>
            <person name="Yang R."/>
            <person name="Briner A.E."/>
            <person name="Felis G.E."/>
            <person name="de Vos W.M."/>
            <person name="Barrangou R."/>
            <person name="Klaenhammer T.R."/>
            <person name="Caufield P.W."/>
            <person name="Cui Y."/>
            <person name="Zhang H."/>
            <person name="O'Toole P.W."/>
        </authorList>
    </citation>
    <scope>NUCLEOTIDE SEQUENCE [LARGE SCALE GENOMIC DNA]</scope>
    <source>
        <strain evidence="3 5">DSM 23908</strain>
    </source>
</reference>
<name>I7LC29_9LACO</name>
<feature type="transmembrane region" description="Helical" evidence="1">
    <location>
        <begin position="282"/>
        <end position="302"/>
    </location>
</feature>
<feature type="transmembrane region" description="Helical" evidence="1">
    <location>
        <begin position="337"/>
        <end position="356"/>
    </location>
</feature>
<dbReference type="Proteomes" id="UP000009326">
    <property type="component" value="Unassembled WGS sequence"/>
</dbReference>
<dbReference type="Proteomes" id="UP000051521">
    <property type="component" value="Unassembled WGS sequence"/>
</dbReference>
<evidence type="ECO:0000313" key="4">
    <source>
        <dbReference type="Proteomes" id="UP000009326"/>
    </source>
</evidence>
<protein>
    <submittedName>
        <fullName evidence="3">ABC superfamily ATP binding cassette transporter</fullName>
    </submittedName>
    <submittedName>
        <fullName evidence="2">Bacterial membrane protein</fullName>
    </submittedName>
</protein>
<feature type="transmembrane region" description="Helical" evidence="1">
    <location>
        <begin position="396"/>
        <end position="413"/>
    </location>
</feature>
<gene>
    <name evidence="2" type="ORF">BN52_02640</name>
    <name evidence="3" type="ORF">FC38_GL001498</name>
</gene>
<dbReference type="Pfam" id="PF09586">
    <property type="entry name" value="YfhO"/>
    <property type="match status" value="1"/>
</dbReference>
<dbReference type="EMBL" id="AYZO01000005">
    <property type="protein sequence ID" value="KRN14139.1"/>
    <property type="molecule type" value="Genomic_DNA"/>
</dbReference>
<evidence type="ECO:0000313" key="2">
    <source>
        <dbReference type="EMBL" id="CCI86126.1"/>
    </source>
</evidence>
<dbReference type="PANTHER" id="PTHR38454:SF1">
    <property type="entry name" value="INTEGRAL MEMBRANE PROTEIN"/>
    <property type="match status" value="1"/>
</dbReference>
<dbReference type="PATRIC" id="fig|1423751.3.peg.1547"/>
<evidence type="ECO:0000256" key="1">
    <source>
        <dbReference type="SAM" id="Phobius"/>
    </source>
</evidence>
<evidence type="ECO:0000313" key="5">
    <source>
        <dbReference type="Proteomes" id="UP000051521"/>
    </source>
</evidence>
<feature type="transmembrane region" description="Helical" evidence="1">
    <location>
        <begin position="791"/>
        <end position="813"/>
    </location>
</feature>
<evidence type="ECO:0000313" key="3">
    <source>
        <dbReference type="EMBL" id="KRN14139.1"/>
    </source>
</evidence>
<feature type="transmembrane region" description="Helical" evidence="1">
    <location>
        <begin position="144"/>
        <end position="170"/>
    </location>
</feature>
<organism evidence="2 4">
    <name type="scientific">Lactobacillus gigeriorum DSM 23908 = CRBIP 24.85</name>
    <dbReference type="NCBI Taxonomy" id="1423751"/>
    <lineage>
        <taxon>Bacteria</taxon>
        <taxon>Bacillati</taxon>
        <taxon>Bacillota</taxon>
        <taxon>Bacilli</taxon>
        <taxon>Lactobacillales</taxon>
        <taxon>Lactobacillaceae</taxon>
        <taxon>Lactobacillus</taxon>
    </lineage>
</organism>
<feature type="transmembrane region" description="Helical" evidence="1">
    <location>
        <begin position="251"/>
        <end position="270"/>
    </location>
</feature>
<accession>I7LC29</accession>
<keyword evidence="1" id="KW-0812">Transmembrane</keyword>
<dbReference type="STRING" id="1423751.FC38_GL001498"/>
<dbReference type="PANTHER" id="PTHR38454">
    <property type="entry name" value="INTEGRAL MEMBRANE PROTEIN-RELATED"/>
    <property type="match status" value="1"/>
</dbReference>
<feature type="transmembrane region" description="Helical" evidence="1">
    <location>
        <begin position="362"/>
        <end position="384"/>
    </location>
</feature>
<dbReference type="AlphaFoldDB" id="I7LC29"/>
<keyword evidence="1" id="KW-0472">Membrane</keyword>